<organism evidence="2 3">
    <name type="scientific">Oceanisphaera profunda</name>
    <dbReference type="NCBI Taxonomy" id="1416627"/>
    <lineage>
        <taxon>Bacteria</taxon>
        <taxon>Pseudomonadati</taxon>
        <taxon>Pseudomonadota</taxon>
        <taxon>Gammaproteobacteria</taxon>
        <taxon>Aeromonadales</taxon>
        <taxon>Aeromonadaceae</taxon>
        <taxon>Oceanisphaera</taxon>
    </lineage>
</organism>
<dbReference type="AlphaFoldDB" id="A0A1Y0D6T7"/>
<evidence type="ECO:0000313" key="2">
    <source>
        <dbReference type="EMBL" id="ART83263.1"/>
    </source>
</evidence>
<gene>
    <name evidence="2" type="ORF">CBP31_12055</name>
</gene>
<evidence type="ECO:0000313" key="3">
    <source>
        <dbReference type="Proteomes" id="UP000243937"/>
    </source>
</evidence>
<proteinExistence type="predicted"/>
<evidence type="ECO:0000256" key="1">
    <source>
        <dbReference type="SAM" id="Phobius"/>
    </source>
</evidence>
<dbReference type="InterPro" id="IPR031876">
    <property type="entry name" value="DUF4760"/>
</dbReference>
<dbReference type="Pfam" id="PF15956">
    <property type="entry name" value="DUF4760"/>
    <property type="match status" value="1"/>
</dbReference>
<protein>
    <recommendedName>
        <fullName evidence="4">DUF4760 domain-containing protein</fullName>
    </recommendedName>
</protein>
<keyword evidence="1" id="KW-0812">Transmembrane</keyword>
<evidence type="ECO:0008006" key="4">
    <source>
        <dbReference type="Google" id="ProtNLM"/>
    </source>
</evidence>
<dbReference type="KEGG" id="opf:CBP31_12055"/>
<dbReference type="EMBL" id="CP021377">
    <property type="protein sequence ID" value="ART83263.1"/>
    <property type="molecule type" value="Genomic_DNA"/>
</dbReference>
<keyword evidence="3" id="KW-1185">Reference proteome</keyword>
<dbReference type="RefSeq" id="WP_087037616.1">
    <property type="nucleotide sequence ID" value="NZ_CP021377.1"/>
</dbReference>
<sequence length="195" mass="22171">MDPQWVIATASSVAALGIIVVIFQAKVTVKQLNTSIQGLKSDHERSRRERAIELLRHWDSSLTLNSVMARKFAETLEFNQSKCLLKQQPFKISSEHYGLFVGSLSSMSARLRDEGIPKDKLQVTEREFSEIRWAVISYLNLLETVLTAVRHNIADKEMLYEQFTYLVSPSEGHYILEDFRNAAGGSKTYPSIEAF</sequence>
<reference evidence="2 3" key="1">
    <citation type="journal article" date="2014" name="Int. J. Syst. Evol. Microbiol.">
        <title>Oceanisphaera profunda sp. nov., a marine bacterium isolated from deep-sea sediment, and emended description of the genus Oceanisphaera.</title>
        <authorList>
            <person name="Xu Z."/>
            <person name="Zhang X.Y."/>
            <person name="Su H.N."/>
            <person name="Yu Z.C."/>
            <person name="Liu C."/>
            <person name="Li H."/>
            <person name="Chen X.L."/>
            <person name="Song X.Y."/>
            <person name="Xie B.B."/>
            <person name="Qin Q.L."/>
            <person name="Zhou B.C."/>
            <person name="Shi M."/>
            <person name="Huang Y."/>
            <person name="Zhang Y.Z."/>
        </authorList>
    </citation>
    <scope>NUCLEOTIDE SEQUENCE [LARGE SCALE GENOMIC DNA]</scope>
    <source>
        <strain evidence="2 3">SM1222</strain>
    </source>
</reference>
<keyword evidence="1" id="KW-1133">Transmembrane helix</keyword>
<keyword evidence="1" id="KW-0472">Membrane</keyword>
<accession>A0A1Y0D6T7</accession>
<dbReference type="Proteomes" id="UP000243937">
    <property type="component" value="Chromosome"/>
</dbReference>
<dbReference type="OrthoDB" id="7065189at2"/>
<feature type="transmembrane region" description="Helical" evidence="1">
    <location>
        <begin position="6"/>
        <end position="25"/>
    </location>
</feature>
<name>A0A1Y0D6T7_9GAMM</name>